<accession>A0ABS5AR95</accession>
<dbReference type="Proteomes" id="UP001519363">
    <property type="component" value="Unassembled WGS sequence"/>
</dbReference>
<gene>
    <name evidence="2" type="ORF">JOF53_007644</name>
</gene>
<sequence length="71" mass="8176">MITWTDQALRAEIDYRAHLATAAMGHGEGKDRQAHRWLRAFGTRVDEVPEREQVPEKDPEEPSEQYRPCAA</sequence>
<evidence type="ECO:0000313" key="3">
    <source>
        <dbReference type="Proteomes" id="UP001519363"/>
    </source>
</evidence>
<dbReference type="RefSeq" id="WP_086790138.1">
    <property type="nucleotide sequence ID" value="NZ_JAGIOO010000001.1"/>
</dbReference>
<evidence type="ECO:0000313" key="2">
    <source>
        <dbReference type="EMBL" id="MBP2478772.1"/>
    </source>
</evidence>
<dbReference type="EMBL" id="JAGIOO010000001">
    <property type="protein sequence ID" value="MBP2478772.1"/>
    <property type="molecule type" value="Genomic_DNA"/>
</dbReference>
<keyword evidence="3" id="KW-1185">Reference proteome</keyword>
<proteinExistence type="predicted"/>
<reference evidence="2 3" key="1">
    <citation type="submission" date="2021-03" db="EMBL/GenBank/DDBJ databases">
        <title>Sequencing the genomes of 1000 actinobacteria strains.</title>
        <authorList>
            <person name="Klenk H.-P."/>
        </authorList>
    </citation>
    <scope>NUCLEOTIDE SEQUENCE [LARGE SCALE GENOMIC DNA]</scope>
    <source>
        <strain evidence="2 3">DSM 44580</strain>
    </source>
</reference>
<organism evidence="2 3">
    <name type="scientific">Crossiella equi</name>
    <dbReference type="NCBI Taxonomy" id="130796"/>
    <lineage>
        <taxon>Bacteria</taxon>
        <taxon>Bacillati</taxon>
        <taxon>Actinomycetota</taxon>
        <taxon>Actinomycetes</taxon>
        <taxon>Pseudonocardiales</taxon>
        <taxon>Pseudonocardiaceae</taxon>
        <taxon>Crossiella</taxon>
    </lineage>
</organism>
<name>A0ABS5AR95_9PSEU</name>
<comment type="caution">
    <text evidence="2">The sequence shown here is derived from an EMBL/GenBank/DDBJ whole genome shotgun (WGS) entry which is preliminary data.</text>
</comment>
<protein>
    <submittedName>
        <fullName evidence="2">Uncharacterized protein</fullName>
    </submittedName>
</protein>
<feature type="region of interest" description="Disordered" evidence="1">
    <location>
        <begin position="43"/>
        <end position="71"/>
    </location>
</feature>
<feature type="compositionally biased region" description="Basic and acidic residues" evidence="1">
    <location>
        <begin position="44"/>
        <end position="57"/>
    </location>
</feature>
<evidence type="ECO:0000256" key="1">
    <source>
        <dbReference type="SAM" id="MobiDB-lite"/>
    </source>
</evidence>